<evidence type="ECO:0000313" key="1">
    <source>
        <dbReference type="EMBL" id="OSG84636.1"/>
    </source>
</evidence>
<reference evidence="1 2" key="1">
    <citation type="journal article" date="2016" name="Sci. Rep.">
        <title>Evaluation of genetic diversity among strains of the human gut commensal Bifidobacterium adolescentis.</title>
        <authorList>
            <person name="Duranti S."/>
            <person name="Milani C."/>
            <person name="Lugli G.A."/>
            <person name="Mancabelli L."/>
            <person name="Turroni F."/>
            <person name="Ferrario C."/>
            <person name="Mangifesta M."/>
            <person name="Viappiani A."/>
            <person name="Sanchez B."/>
            <person name="Margolles A."/>
            <person name="van Sinderen D."/>
            <person name="Ventura M."/>
        </authorList>
    </citation>
    <scope>NUCLEOTIDE SEQUENCE [LARGE SCALE GENOMIC DNA]</scope>
    <source>
        <strain evidence="1 2">487B</strain>
    </source>
</reference>
<accession>A0A1X2YR41</accession>
<dbReference type="AlphaFoldDB" id="A0A1X2YR41"/>
<proteinExistence type="predicted"/>
<organism evidence="1 2">
    <name type="scientific">Bifidobacterium adolescentis</name>
    <dbReference type="NCBI Taxonomy" id="1680"/>
    <lineage>
        <taxon>Bacteria</taxon>
        <taxon>Bacillati</taxon>
        <taxon>Actinomycetota</taxon>
        <taxon>Actinomycetes</taxon>
        <taxon>Bifidobacteriales</taxon>
        <taxon>Bifidobacteriaceae</taxon>
        <taxon>Bifidobacterium</taxon>
    </lineage>
</organism>
<evidence type="ECO:0008006" key="3">
    <source>
        <dbReference type="Google" id="ProtNLM"/>
    </source>
</evidence>
<comment type="caution">
    <text evidence="1">The sequence shown here is derived from an EMBL/GenBank/DDBJ whole genome shotgun (WGS) entry which is preliminary data.</text>
</comment>
<dbReference type="Proteomes" id="UP000193377">
    <property type="component" value="Unassembled WGS sequence"/>
</dbReference>
<name>A0A1X2YR41_BIFAD</name>
<gene>
    <name evidence="1" type="ORF">B0487_2123</name>
</gene>
<sequence length="587" mass="66190">MPNKDIKTEPRFMTMIQKDLQPVCKALNLDVDPFANARTVFIDRDSVGRILSYMSDHEINPEWYGLLPDNLFVGTGLPVLTGVEGEYFARMTGRNLDKKVAAKTFIADMEAYWLSKDNLKRTDGTKSSGTTLGFGRCPGLREASRYNERIFKSNEYEYTNPVDEYGIDTVSRYRQVGEIYNEVGQCFKGMAQASTPLAPFVFLTHKEYEGGLDTVVNHCPYITHSDATRIIDGMKQFPPKRSVDRFMLAFTMTAFAFAMNQVEESEQYETVEVKPPKTEIRRHSGAPKTTLLIHLKPEEPTPKATPSYAGETDEYDWDSITGRVETITPDVAKEMLGVNTNNRNVSRTQVELFARTMAQKAWKMNGEAIKFSNTGRLLDGQHRLLACVESGVPFRTLVIRGLPEDTQETMDAGKSRTMANVLELKGRNNAKQLSTVARSIYLSEQLGVEAACVNNMSPTRNELLAFIESTPQLEDTLRQASAFYTKSNHLMSISMAALLYWTFNEIDGEACERFFDMLATGANLDEGSPILVLRNTLFDINKRGAHSDRPTRRRIVGITIKAWNKWREGATVKLLKFSPNEQFPDAI</sequence>
<protein>
    <recommendedName>
        <fullName evidence="3">ParB/Sulfiredoxin domain-containing protein</fullName>
    </recommendedName>
</protein>
<evidence type="ECO:0000313" key="2">
    <source>
        <dbReference type="Proteomes" id="UP000193377"/>
    </source>
</evidence>
<dbReference type="EMBL" id="LNKD01000008">
    <property type="protein sequence ID" value="OSG84636.1"/>
    <property type="molecule type" value="Genomic_DNA"/>
</dbReference>
<dbReference type="RefSeq" id="WP_236838162.1">
    <property type="nucleotide sequence ID" value="NZ_LNKD01000008.1"/>
</dbReference>